<dbReference type="OrthoDB" id="4505949at2"/>
<keyword evidence="1" id="KW-0472">Membrane</keyword>
<feature type="transmembrane region" description="Helical" evidence="1">
    <location>
        <begin position="44"/>
        <end position="63"/>
    </location>
</feature>
<dbReference type="Proteomes" id="UP000196320">
    <property type="component" value="Unassembled WGS sequence"/>
</dbReference>
<gene>
    <name evidence="2" type="ORF">FM104_04730</name>
</gene>
<evidence type="ECO:0000256" key="1">
    <source>
        <dbReference type="SAM" id="Phobius"/>
    </source>
</evidence>
<dbReference type="NCBIfam" id="NF042935">
    <property type="entry name" value="SCO6880_fam"/>
    <property type="match status" value="1"/>
</dbReference>
<sequence length="507" mass="54673">MSERLYGNVQEPHYARTMGLSMASVALVIAGGVSTFFMMQFFGVPIHFAAIALLLAIVGVWFLETGRKQGRTRLERAVGARMFRKAKKKGATTYLSGPTSRMPDGSHRAPGLLASTEMFEGTDHLGRPFAFLWDRVKRTGTVFFTAASSGLDLQDQDTIDFLVDGWGGYLHQSSTLAALEQVSVTVTSMRDTGERLPAAVAEHRSRVDASVVPTFSREAVDEIVAAVNAGTGRVDARLAVTFSGAPDADQGLEARSREDLMGEVMVHLPAMIEQLELSGGGVVSYLAAQEIIDTTYVAYNPEAAVAVERARLSGVGTGLTWEEVGPVYANADNIERYEHGAGFSQSFQVWRAPAGVFRESSMMALLKPDDISEQKRVTILYRPMTMEQSQSRVQTAVADADYETNQKGRKATGAQLASAGRVKQTETEVSARGAALIRFSFIITVTVMDPAALRRVPSMVRNAAQTGVQLSVRPATGNEDASFAIGLGLGIVPAKWATVSPQLRQAL</sequence>
<dbReference type="EMBL" id="FUKO01000014">
    <property type="protein sequence ID" value="SJN25106.1"/>
    <property type="molecule type" value="Genomic_DNA"/>
</dbReference>
<keyword evidence="1" id="KW-0812">Transmembrane</keyword>
<dbReference type="RefSeq" id="WP_087130322.1">
    <property type="nucleotide sequence ID" value="NZ_FUKO01000014.1"/>
</dbReference>
<protein>
    <submittedName>
        <fullName evidence="2">Putative integral membrane protein</fullName>
    </submittedName>
</protein>
<keyword evidence="1" id="KW-1133">Transmembrane helix</keyword>
<proteinExistence type="predicted"/>
<name>A0A1R4IZ12_9MICO</name>
<reference evidence="2 3" key="1">
    <citation type="submission" date="2017-02" db="EMBL/GenBank/DDBJ databases">
        <authorList>
            <person name="Peterson S.W."/>
        </authorList>
    </citation>
    <scope>NUCLEOTIDE SEQUENCE [LARGE SCALE GENOMIC DNA]</scope>
    <source>
        <strain evidence="2 3">B Mb 05.01</strain>
    </source>
</reference>
<evidence type="ECO:0000313" key="2">
    <source>
        <dbReference type="EMBL" id="SJN25106.1"/>
    </source>
</evidence>
<evidence type="ECO:0000313" key="3">
    <source>
        <dbReference type="Proteomes" id="UP000196320"/>
    </source>
</evidence>
<organism evidence="2 3">
    <name type="scientific">Microbacterium esteraromaticum</name>
    <dbReference type="NCBI Taxonomy" id="57043"/>
    <lineage>
        <taxon>Bacteria</taxon>
        <taxon>Bacillati</taxon>
        <taxon>Actinomycetota</taxon>
        <taxon>Actinomycetes</taxon>
        <taxon>Micrococcales</taxon>
        <taxon>Microbacteriaceae</taxon>
        <taxon>Microbacterium</taxon>
    </lineage>
</organism>
<keyword evidence="3" id="KW-1185">Reference proteome</keyword>
<dbReference type="InterPro" id="IPR049978">
    <property type="entry name" value="SCO6880-like"/>
</dbReference>
<dbReference type="AlphaFoldDB" id="A0A1R4IZ12"/>
<feature type="transmembrane region" description="Helical" evidence="1">
    <location>
        <begin position="20"/>
        <end position="38"/>
    </location>
</feature>
<accession>A0A1R4IZ12</accession>